<gene>
    <name evidence="1" type="ORF">HMPREF9444_01370</name>
</gene>
<dbReference type="AlphaFoldDB" id="E8LKX0"/>
<dbReference type="HOGENOM" id="CLU_3222935_0_0_6"/>
<keyword evidence="2" id="KW-1185">Reference proteome</keyword>
<comment type="caution">
    <text evidence="1">The sequence shown here is derived from an EMBL/GenBank/DDBJ whole genome shotgun (WGS) entry which is preliminary data.</text>
</comment>
<accession>E8LKX0</accession>
<dbReference type="Proteomes" id="UP000018458">
    <property type="component" value="Unassembled WGS sequence"/>
</dbReference>
<dbReference type="EMBL" id="AEVO01000077">
    <property type="protein sequence ID" value="EFY06829.1"/>
    <property type="molecule type" value="Genomic_DNA"/>
</dbReference>
<evidence type="ECO:0000313" key="1">
    <source>
        <dbReference type="EMBL" id="EFY06829.1"/>
    </source>
</evidence>
<dbReference type="STRING" id="762983.HMPREF9444_01370"/>
<organism evidence="1 2">
    <name type="scientific">Succinatimonas hippei (strain DSM 22608 / JCM 16073 / KCTC 15190 / YIT 12066)</name>
    <dbReference type="NCBI Taxonomy" id="762983"/>
    <lineage>
        <taxon>Bacteria</taxon>
        <taxon>Pseudomonadati</taxon>
        <taxon>Pseudomonadota</taxon>
        <taxon>Gammaproteobacteria</taxon>
        <taxon>Aeromonadales</taxon>
        <taxon>Succinivibrionaceae</taxon>
        <taxon>Succinatimonas</taxon>
    </lineage>
</organism>
<evidence type="ECO:0000313" key="2">
    <source>
        <dbReference type="Proteomes" id="UP000018458"/>
    </source>
</evidence>
<sequence length="44" mass="5340">MALITGNLRVFSKLSYRWRLRAYFFFAAFLTKENNMYLIKKLTC</sequence>
<proteinExistence type="predicted"/>
<protein>
    <submittedName>
        <fullName evidence="1">Uncharacterized protein</fullName>
    </submittedName>
</protein>
<reference evidence="1 2" key="1">
    <citation type="submission" date="2011-01" db="EMBL/GenBank/DDBJ databases">
        <authorList>
            <person name="Weinstock G."/>
            <person name="Sodergren E."/>
            <person name="Clifton S."/>
            <person name="Fulton L."/>
            <person name="Fulton B."/>
            <person name="Courtney L."/>
            <person name="Fronick C."/>
            <person name="Harrison M."/>
            <person name="Strong C."/>
            <person name="Farmer C."/>
            <person name="Delahaunty K."/>
            <person name="Markovic C."/>
            <person name="Hall O."/>
            <person name="Minx P."/>
            <person name="Tomlinson C."/>
            <person name="Mitreva M."/>
            <person name="Hou S."/>
            <person name="Chen J."/>
            <person name="Wollam A."/>
            <person name="Pepin K.H."/>
            <person name="Johnson M."/>
            <person name="Bhonagiri V."/>
            <person name="Zhang X."/>
            <person name="Suruliraj S."/>
            <person name="Warren W."/>
            <person name="Chinwalla A."/>
            <person name="Mardis E.R."/>
            <person name="Wilson R.K."/>
        </authorList>
    </citation>
    <scope>NUCLEOTIDE SEQUENCE [LARGE SCALE GENOMIC DNA]</scope>
    <source>
        <strain evidence="2">DSM 22608 / JCM 16073 / KCTC 15190 / YIT 12066</strain>
    </source>
</reference>
<name>E8LKX0_SUCHY</name>